<dbReference type="InterPro" id="IPR001853">
    <property type="entry name" value="DSBA-like_thioredoxin_dom"/>
</dbReference>
<dbReference type="SUPFAM" id="SSF52833">
    <property type="entry name" value="Thioredoxin-like"/>
    <property type="match status" value="1"/>
</dbReference>
<dbReference type="InterPro" id="IPR036249">
    <property type="entry name" value="Thioredoxin-like_sf"/>
</dbReference>
<dbReference type="Pfam" id="PF01323">
    <property type="entry name" value="DSBA"/>
    <property type="match status" value="1"/>
</dbReference>
<feature type="domain" description="DSBA-like thioredoxin" evidence="1">
    <location>
        <begin position="7"/>
        <end position="206"/>
    </location>
</feature>
<name>A0AAW5R1C8_9HYPH</name>
<evidence type="ECO:0000259" key="1">
    <source>
        <dbReference type="Pfam" id="PF01323"/>
    </source>
</evidence>
<dbReference type="EMBL" id="JALIDZ010000010">
    <property type="protein sequence ID" value="MCT8974085.1"/>
    <property type="molecule type" value="Genomic_DNA"/>
</dbReference>
<reference evidence="2 3" key="1">
    <citation type="submission" date="2022-04" db="EMBL/GenBank/DDBJ databases">
        <authorList>
            <person name="Ye Y.-Q."/>
            <person name="Du Z.-J."/>
        </authorList>
    </citation>
    <scope>NUCLEOTIDE SEQUENCE [LARGE SCALE GENOMIC DNA]</scope>
    <source>
        <strain evidence="2 3">A6E488</strain>
    </source>
</reference>
<protein>
    <submittedName>
        <fullName evidence="2">DsbA family oxidoreductase</fullName>
    </submittedName>
</protein>
<gene>
    <name evidence="2" type="ORF">MUB46_19650</name>
</gene>
<keyword evidence="3" id="KW-1185">Reference proteome</keyword>
<sequence length="223" mass="24643">MPTPVQLDVISDTICPWCYIGKRRLEKALKQRPDVDVDIRWRPYQLDPTIPAGGVDRREYLETKFGGPDRAKAIYDRVREAGAEEDIPFSFETIQRTPNTIDSHRIIRWAATAGTQDQVVERLFQLYFIEGGNIEDPETLIGVAREAGMDADLVTELLGGDADVELVQREIRTAQKIGVTGVPCFIFANSFGVMGAQPPDVLADAIDRALAQPSEPQGSEASA</sequence>
<accession>A0AAW5R1C8</accession>
<evidence type="ECO:0000313" key="2">
    <source>
        <dbReference type="EMBL" id="MCT8974085.1"/>
    </source>
</evidence>
<evidence type="ECO:0000313" key="3">
    <source>
        <dbReference type="Proteomes" id="UP001320898"/>
    </source>
</evidence>
<proteinExistence type="predicted"/>
<dbReference type="PANTHER" id="PTHR13887:SF41">
    <property type="entry name" value="THIOREDOXIN SUPERFAMILY PROTEIN"/>
    <property type="match status" value="1"/>
</dbReference>
<dbReference type="Proteomes" id="UP001320898">
    <property type="component" value="Unassembled WGS sequence"/>
</dbReference>
<dbReference type="RefSeq" id="WP_261617669.1">
    <property type="nucleotide sequence ID" value="NZ_JALIDZ010000010.1"/>
</dbReference>
<dbReference type="AlphaFoldDB" id="A0AAW5R1C8"/>
<dbReference type="Gene3D" id="3.40.30.10">
    <property type="entry name" value="Glutaredoxin"/>
    <property type="match status" value="1"/>
</dbReference>
<dbReference type="PANTHER" id="PTHR13887">
    <property type="entry name" value="GLUTATHIONE S-TRANSFERASE KAPPA"/>
    <property type="match status" value="1"/>
</dbReference>
<dbReference type="GO" id="GO:0016491">
    <property type="term" value="F:oxidoreductase activity"/>
    <property type="evidence" value="ECO:0007669"/>
    <property type="project" value="InterPro"/>
</dbReference>
<comment type="caution">
    <text evidence="2">The sequence shown here is derived from an EMBL/GenBank/DDBJ whole genome shotgun (WGS) entry which is preliminary data.</text>
</comment>
<dbReference type="CDD" id="cd03024">
    <property type="entry name" value="DsbA_FrnE"/>
    <property type="match status" value="1"/>
</dbReference>
<organism evidence="2 3">
    <name type="scientific">Microbaculum marinisediminis</name>
    <dbReference type="NCBI Taxonomy" id="2931392"/>
    <lineage>
        <taxon>Bacteria</taxon>
        <taxon>Pseudomonadati</taxon>
        <taxon>Pseudomonadota</taxon>
        <taxon>Alphaproteobacteria</taxon>
        <taxon>Hyphomicrobiales</taxon>
        <taxon>Tepidamorphaceae</taxon>
        <taxon>Microbaculum</taxon>
    </lineage>
</organism>